<comment type="caution">
    <text evidence="1">The sequence shown here is derived from an EMBL/GenBank/DDBJ whole genome shotgun (WGS) entry which is preliminary data.</text>
</comment>
<accession>A0A2P5HVU0</accession>
<organism evidence="1 2">
    <name type="scientific">Diaporthe helianthi</name>
    <dbReference type="NCBI Taxonomy" id="158607"/>
    <lineage>
        <taxon>Eukaryota</taxon>
        <taxon>Fungi</taxon>
        <taxon>Dikarya</taxon>
        <taxon>Ascomycota</taxon>
        <taxon>Pezizomycotina</taxon>
        <taxon>Sordariomycetes</taxon>
        <taxon>Sordariomycetidae</taxon>
        <taxon>Diaporthales</taxon>
        <taxon>Diaporthaceae</taxon>
        <taxon>Diaporthe</taxon>
    </lineage>
</organism>
<reference evidence="1" key="1">
    <citation type="submission" date="2017-09" db="EMBL/GenBank/DDBJ databases">
        <title>Polyketide synthases of a Diaporthe helianthi virulent isolate.</title>
        <authorList>
            <person name="Baroncelli R."/>
        </authorList>
    </citation>
    <scope>NUCLEOTIDE SEQUENCE [LARGE SCALE GENOMIC DNA]</scope>
    <source>
        <strain evidence="1">7/96</strain>
    </source>
</reference>
<name>A0A2P5HVU0_DIAHE</name>
<gene>
    <name evidence="1" type="ORF">DHEL01_v207224</name>
</gene>
<dbReference type="AlphaFoldDB" id="A0A2P5HVU0"/>
<dbReference type="OrthoDB" id="5366531at2759"/>
<dbReference type="EMBL" id="MAVT02000639">
    <property type="protein sequence ID" value="POS74380.1"/>
    <property type="molecule type" value="Genomic_DNA"/>
</dbReference>
<evidence type="ECO:0000313" key="1">
    <source>
        <dbReference type="EMBL" id="POS74380.1"/>
    </source>
</evidence>
<sequence length="875" mass="99538">MPRVLLGTRQTHQGISKLIWNSRQNLKVFFQHDKTRVALALVRRASSVTFTSPAYLQSPVSASKASKAAEVIAVEDHAGVPEDEVTSFSEKLKEGIVKTISRKHAQSTRESPTVHYPSPGSPLYGKWQSLSLDYERLLIESDVHLSDSQIVRLIDQPGNESDIELWSCLLEFCHRRTGRDGVLMIWQAVSRRRNLYQVDGTLAQAFWGTIINAVVSSDTFLREVIAYGEWLLENHETYWPQLYTTVMSYMLANRPKTEVLRWHMTLSPSFAPGEVEFVDMLKRFITDPAPTMQETLQLLYSWSTHRKLYDIIIPHLYEEGHANLASQWRRLLVNHGDSPASLAARPFLRYLGAYYPQTQLLEEELSIAGLVLHGQAGSPEGTVSHGVEVQGAINGQNLSYLLNRVHGETFGIREKPYNDKLGSKWFASTWVPLSFAMSVIYTMGITAIGPLSLQSIALREGTAHGVLHQLDQLQQFNIQLPDTKYVAAIRHYAAVGDDERLQELLHCDIHPDIFDDELAQQQLLDHCLNIEDWGTYQLILKTRLAVTSHSIATSTDKIIQSCARLDNGPMALAFLQGLCSRNLQPAPMTSHLLSSYVLENLSPQSHVRYPRAHVDLQVSLCRQLSTTRFPPAVEAWQTLLYRLGRDHRLVDLERLSLDILRLFVQHSNSDTPMWISHIADVPEILRTESPYPYFQKLPRDLPIKHDGHPLRQIFNARLQEAIVRWGFTHTEYTAQAESSAHAILNDEDWGYAEPADFHFARGIRLLAMLREQGLPMKYLRLRNQAVTRLMDLYRGGGEARYEWVGGSVALKMRRLQNELSLSQAKKLCDLAWGQELLPGLPELMSILEDVMKEDRLNEARVRLNRIQDRVYGRGS</sequence>
<dbReference type="STRING" id="158607.A0A2P5HVU0"/>
<evidence type="ECO:0000313" key="2">
    <source>
        <dbReference type="Proteomes" id="UP000094444"/>
    </source>
</evidence>
<proteinExistence type="predicted"/>
<protein>
    <recommendedName>
        <fullName evidence="3">Pentatricopeptide repeat domain-containing protein</fullName>
    </recommendedName>
</protein>
<evidence type="ECO:0008006" key="3">
    <source>
        <dbReference type="Google" id="ProtNLM"/>
    </source>
</evidence>
<dbReference type="Proteomes" id="UP000094444">
    <property type="component" value="Unassembled WGS sequence"/>
</dbReference>
<dbReference type="InParanoid" id="A0A2P5HVU0"/>
<keyword evidence="2" id="KW-1185">Reference proteome</keyword>